<evidence type="ECO:0000313" key="2">
    <source>
        <dbReference type="Proteomes" id="UP000250235"/>
    </source>
</evidence>
<protein>
    <submittedName>
        <fullName evidence="1">Uncharacterized protein</fullName>
    </submittedName>
</protein>
<dbReference type="AlphaFoldDB" id="A0A2Z7A3P0"/>
<keyword evidence="2" id="KW-1185">Reference proteome</keyword>
<reference evidence="1 2" key="1">
    <citation type="journal article" date="2015" name="Proc. Natl. Acad. Sci. U.S.A.">
        <title>The resurrection genome of Boea hygrometrica: A blueprint for survival of dehydration.</title>
        <authorList>
            <person name="Xiao L."/>
            <person name="Yang G."/>
            <person name="Zhang L."/>
            <person name="Yang X."/>
            <person name="Zhao S."/>
            <person name="Ji Z."/>
            <person name="Zhou Q."/>
            <person name="Hu M."/>
            <person name="Wang Y."/>
            <person name="Chen M."/>
            <person name="Xu Y."/>
            <person name="Jin H."/>
            <person name="Xiao X."/>
            <person name="Hu G."/>
            <person name="Bao F."/>
            <person name="Hu Y."/>
            <person name="Wan P."/>
            <person name="Li L."/>
            <person name="Deng X."/>
            <person name="Kuang T."/>
            <person name="Xiang C."/>
            <person name="Zhu J.K."/>
            <person name="Oliver M.J."/>
            <person name="He Y."/>
        </authorList>
    </citation>
    <scope>NUCLEOTIDE SEQUENCE [LARGE SCALE GENOMIC DNA]</scope>
    <source>
        <strain evidence="2">cv. XS01</strain>
    </source>
</reference>
<sequence>MGWRNDRRTVDAVVRAGCAKEAETPSADACMIARRAADRLLPCCAIMADARCWLAHDHRWFRPLMRHWLAHHSAIVPRLSRPSARPCAARNMVAAATAVRPPSGDDLRQIVATAECYF</sequence>
<evidence type="ECO:0000313" key="1">
    <source>
        <dbReference type="EMBL" id="KZV07063.1"/>
    </source>
</evidence>
<dbReference type="EMBL" id="KV045184">
    <property type="protein sequence ID" value="KZV07063.1"/>
    <property type="molecule type" value="Genomic_DNA"/>
</dbReference>
<dbReference type="Proteomes" id="UP000250235">
    <property type="component" value="Unassembled WGS sequence"/>
</dbReference>
<organism evidence="1 2">
    <name type="scientific">Dorcoceras hygrometricum</name>
    <dbReference type="NCBI Taxonomy" id="472368"/>
    <lineage>
        <taxon>Eukaryota</taxon>
        <taxon>Viridiplantae</taxon>
        <taxon>Streptophyta</taxon>
        <taxon>Embryophyta</taxon>
        <taxon>Tracheophyta</taxon>
        <taxon>Spermatophyta</taxon>
        <taxon>Magnoliopsida</taxon>
        <taxon>eudicotyledons</taxon>
        <taxon>Gunneridae</taxon>
        <taxon>Pentapetalae</taxon>
        <taxon>asterids</taxon>
        <taxon>lamiids</taxon>
        <taxon>Lamiales</taxon>
        <taxon>Gesneriaceae</taxon>
        <taxon>Didymocarpoideae</taxon>
        <taxon>Trichosporeae</taxon>
        <taxon>Loxocarpinae</taxon>
        <taxon>Dorcoceras</taxon>
    </lineage>
</organism>
<gene>
    <name evidence="1" type="ORF">F511_45456</name>
</gene>
<name>A0A2Z7A3P0_9LAMI</name>
<proteinExistence type="predicted"/>
<accession>A0A2Z7A3P0</accession>